<organism evidence="1 2">
    <name type="scientific">Magallana gigas</name>
    <name type="common">Pacific oyster</name>
    <name type="synonym">Crassostrea gigas</name>
    <dbReference type="NCBI Taxonomy" id="29159"/>
    <lineage>
        <taxon>Eukaryota</taxon>
        <taxon>Metazoa</taxon>
        <taxon>Spiralia</taxon>
        <taxon>Lophotrochozoa</taxon>
        <taxon>Mollusca</taxon>
        <taxon>Bivalvia</taxon>
        <taxon>Autobranchia</taxon>
        <taxon>Pteriomorphia</taxon>
        <taxon>Ostreida</taxon>
        <taxon>Ostreoidea</taxon>
        <taxon>Ostreidae</taxon>
        <taxon>Magallana</taxon>
    </lineage>
</organism>
<dbReference type="Proteomes" id="UP000005408">
    <property type="component" value="Unassembled WGS sequence"/>
</dbReference>
<protein>
    <submittedName>
        <fullName evidence="1">Uncharacterized protein</fullName>
    </submittedName>
</protein>
<evidence type="ECO:0000313" key="2">
    <source>
        <dbReference type="Proteomes" id="UP000005408"/>
    </source>
</evidence>
<accession>A0A8W8J030</accession>
<keyword evidence="2" id="KW-1185">Reference proteome</keyword>
<dbReference type="EnsemblMetazoa" id="G16435.1">
    <property type="protein sequence ID" value="G16435.1:cds"/>
    <property type="gene ID" value="G16435"/>
</dbReference>
<name>A0A8W8J030_MAGGI</name>
<dbReference type="AlphaFoldDB" id="A0A8W8J030"/>
<reference evidence="1" key="1">
    <citation type="submission" date="2022-08" db="UniProtKB">
        <authorList>
            <consortium name="EnsemblMetazoa"/>
        </authorList>
    </citation>
    <scope>IDENTIFICATION</scope>
    <source>
        <strain evidence="1">05x7-T-G4-1.051#20</strain>
    </source>
</reference>
<proteinExistence type="predicted"/>
<sequence length="365" mass="41690">MEQRFKENHIHDRSLMLCDRYSLGNGRWVRADAQDLLQTEPTPDQWCGTRYPIWMKEPPPETGSEEVERDACVVGLQDSCAETLPIKIKKCNDYNVYYLTPPASCYKAYCFRTPPTDVVERPVVRLKFVRVEGKTAMQELQFACSFTAKEFDYYYQVTWYIDDEPLVMKDAVQNEFIRNTDLGYDDKDKTKGYLKLGINIKCSVRLKEVPDGVPGPFSEISKNFFAGIQVMSTRVNIKRDKPEGHIEVKLTVPFGCPFMPDGSVENCGLDIEMNVPRDPEKCSSIIKSAKTLISQGKNCGFRIFQTDWDKKVTLPIAFIDMPEYDLVLPDSPDGAFRIGMITGQKEGSPEWSGIELQDVYVHVFT</sequence>
<evidence type="ECO:0000313" key="1">
    <source>
        <dbReference type="EnsemblMetazoa" id="G16435.1:cds"/>
    </source>
</evidence>